<sequence length="90" mass="9582">MGEGAYPPAADTGDGRDASGEKKARQVKDFPEASGRFLRSGETARETGHSRPRLDGRFGDAAADTATFDGHPAPRAVQSRFEFGDERSGL</sequence>
<dbReference type="Proteomes" id="UP000001192">
    <property type="component" value="Chromosome 2"/>
</dbReference>
<feature type="region of interest" description="Disordered" evidence="1">
    <location>
        <begin position="1"/>
        <end position="90"/>
    </location>
</feature>
<evidence type="ECO:0000313" key="3">
    <source>
        <dbReference type="Proteomes" id="UP000001192"/>
    </source>
</evidence>
<accession>B2JL46</accession>
<feature type="compositionally biased region" description="Basic and acidic residues" evidence="1">
    <location>
        <begin position="42"/>
        <end position="58"/>
    </location>
</feature>
<dbReference type="KEGG" id="bph:Bphy_3421"/>
<feature type="compositionally biased region" description="Basic and acidic residues" evidence="1">
    <location>
        <begin position="13"/>
        <end position="31"/>
    </location>
</feature>
<feature type="compositionally biased region" description="Low complexity" evidence="1">
    <location>
        <begin position="59"/>
        <end position="70"/>
    </location>
</feature>
<dbReference type="EMBL" id="CP001044">
    <property type="protein sequence ID" value="ACC72575.1"/>
    <property type="molecule type" value="Genomic_DNA"/>
</dbReference>
<proteinExistence type="predicted"/>
<evidence type="ECO:0000313" key="2">
    <source>
        <dbReference type="EMBL" id="ACC72575.1"/>
    </source>
</evidence>
<evidence type="ECO:0000256" key="1">
    <source>
        <dbReference type="SAM" id="MobiDB-lite"/>
    </source>
</evidence>
<reference evidence="3" key="1">
    <citation type="journal article" date="2014" name="Stand. Genomic Sci.">
        <title>Complete genome sequence of Burkholderia phymatum STM815(T), a broad host range and efficient nitrogen-fixing symbiont of Mimosa species.</title>
        <authorList>
            <person name="Moulin L."/>
            <person name="Klonowska A."/>
            <person name="Caroline B."/>
            <person name="Booth K."/>
            <person name="Vriezen J.A."/>
            <person name="Melkonian R."/>
            <person name="James E.K."/>
            <person name="Young J.P."/>
            <person name="Bena G."/>
            <person name="Hauser L."/>
            <person name="Land M."/>
            <person name="Kyrpides N."/>
            <person name="Bruce D."/>
            <person name="Chain P."/>
            <person name="Copeland A."/>
            <person name="Pitluck S."/>
            <person name="Woyke T."/>
            <person name="Lizotte-Waniewski M."/>
            <person name="Bristow J."/>
            <person name="Riley M."/>
        </authorList>
    </citation>
    <scope>NUCLEOTIDE SEQUENCE [LARGE SCALE GENOMIC DNA]</scope>
    <source>
        <strain evidence="3">DSM 17167 / CIP 108236 / LMG 21445 / STM815</strain>
    </source>
</reference>
<dbReference type="STRING" id="391038.Bphy_3421"/>
<name>B2JL46_PARP8</name>
<organism evidence="2 3">
    <name type="scientific">Paraburkholderia phymatum (strain DSM 17167 / CIP 108236 / LMG 21445 / STM815)</name>
    <name type="common">Burkholderia phymatum</name>
    <dbReference type="NCBI Taxonomy" id="391038"/>
    <lineage>
        <taxon>Bacteria</taxon>
        <taxon>Pseudomonadati</taxon>
        <taxon>Pseudomonadota</taxon>
        <taxon>Betaproteobacteria</taxon>
        <taxon>Burkholderiales</taxon>
        <taxon>Burkholderiaceae</taxon>
        <taxon>Paraburkholderia</taxon>
    </lineage>
</organism>
<dbReference type="AlphaFoldDB" id="B2JL46"/>
<gene>
    <name evidence="2" type="ordered locus">Bphy_3421</name>
</gene>
<dbReference type="HOGENOM" id="CLU_2435198_0_0_4"/>
<protein>
    <submittedName>
        <fullName evidence="2">Uncharacterized protein</fullName>
    </submittedName>
</protein>
<keyword evidence="3" id="KW-1185">Reference proteome</keyword>